<dbReference type="EMBL" id="LFOD01000046">
    <property type="protein sequence ID" value="KMV14469.1"/>
    <property type="molecule type" value="Genomic_DNA"/>
</dbReference>
<evidence type="ECO:0000313" key="6">
    <source>
        <dbReference type="Proteomes" id="UP000037594"/>
    </source>
</evidence>
<feature type="compositionally biased region" description="Low complexity" evidence="2">
    <location>
        <begin position="319"/>
        <end position="368"/>
    </location>
</feature>
<organism evidence="5 6">
    <name type="scientific">Mycolicibacterium conceptionense</name>
    <dbReference type="NCBI Taxonomy" id="451644"/>
    <lineage>
        <taxon>Bacteria</taxon>
        <taxon>Bacillati</taxon>
        <taxon>Actinomycetota</taxon>
        <taxon>Actinomycetes</taxon>
        <taxon>Mycobacteriales</taxon>
        <taxon>Mycobacteriaceae</taxon>
        <taxon>Mycolicibacterium</taxon>
    </lineage>
</organism>
<comment type="caution">
    <text evidence="5">The sequence shown here is derived from an EMBL/GenBank/DDBJ whole genome shotgun (WGS) entry which is preliminary data.</text>
</comment>
<gene>
    <name evidence="5" type="ORF">ACT17_30040</name>
</gene>
<proteinExistence type="inferred from homology"/>
<dbReference type="PANTHER" id="PTHR46766:SF1">
    <property type="entry name" value="GLUTAMINE-RICH PROTEIN 2"/>
    <property type="match status" value="1"/>
</dbReference>
<protein>
    <submittedName>
        <fullName evidence="5">PPE family protein</fullName>
    </submittedName>
</protein>
<name>A0A0J8WN40_9MYCO</name>
<reference evidence="5 6" key="1">
    <citation type="submission" date="2015-06" db="EMBL/GenBank/DDBJ databases">
        <title>Genome sequence of Mycobacterium conceptionense strain MLE.</title>
        <authorList>
            <person name="Greninger A.L."/>
            <person name="Cunningham G."/>
            <person name="Chiu C.Y."/>
            <person name="Miller S."/>
        </authorList>
    </citation>
    <scope>NUCLEOTIDE SEQUENCE [LARGE SCALE GENOMIC DNA]</scope>
    <source>
        <strain evidence="5 6">MLE</strain>
    </source>
</reference>
<dbReference type="PANTHER" id="PTHR46766">
    <property type="entry name" value="GLUTAMINE-RICH PROTEIN 2"/>
    <property type="match status" value="1"/>
</dbReference>
<dbReference type="GO" id="GO:0052572">
    <property type="term" value="P:response to host immune response"/>
    <property type="evidence" value="ECO:0007669"/>
    <property type="project" value="TreeGrafter"/>
</dbReference>
<dbReference type="OrthoDB" id="4753487at2"/>
<dbReference type="Proteomes" id="UP000037594">
    <property type="component" value="Unassembled WGS sequence"/>
</dbReference>
<sequence length="510" mass="52039">MAAVWMASPPEAHSALLTSGPGPGPMLAAAGAWASLSIEYAEAATELAAVLGAVQAAAWQGPSAEQYVAAHVPYLAWLRQVSADTAAIAARHETAAAAYASALAAMPTMAELAANHARQAILVSTNFFGINTIPIALNEADYVRMWILAATTMTVYQGVSEAAVASSPSTPAAPRILHEEHGHDDEHDHEDDHDHDHDGDHDHDHDGDGDHDHDDHGHGDLSPLDPRWWLEVGHEQIENIGLLIDNLLNDPAALLTNLPMVLADMAFHAAQLLQVVVQLSPALIQPALGVVTANLGWAIAGLAAIQPVVPVVAEAPAGAEPGSWPAAGGTSAAPTTSPAATATSAPAAPSAGVSATGTVTTGPAPSAAPGGGPGFFPPYLIGSPGAAVPAAARAKSATTAKKKASEPDTTAAAAGESAREARARRRRRAAIRERGYGNEFMDLQTDPPGDAAPETSPTASGRGAGPLGFSGVLDKTDATTTGLTTLGEAEFGEGPSAPMLPSTWRPDLKD</sequence>
<feature type="domain" description="PPE" evidence="3">
    <location>
        <begin position="5"/>
        <end position="166"/>
    </location>
</feature>
<dbReference type="InterPro" id="IPR000030">
    <property type="entry name" value="PPE_dom"/>
</dbReference>
<feature type="compositionally biased region" description="Low complexity" evidence="2">
    <location>
        <begin position="478"/>
        <end position="489"/>
    </location>
</feature>
<dbReference type="RefSeq" id="WP_047037626.1">
    <property type="nucleotide sequence ID" value="NZ_LFOD01000046.1"/>
</dbReference>
<accession>A0A0J8WN40</accession>
<evidence type="ECO:0000256" key="2">
    <source>
        <dbReference type="SAM" id="MobiDB-lite"/>
    </source>
</evidence>
<feature type="region of interest" description="Disordered" evidence="2">
    <location>
        <begin position="398"/>
        <end position="427"/>
    </location>
</feature>
<dbReference type="PATRIC" id="fig|451644.5.peg.6163"/>
<dbReference type="Pfam" id="PF18878">
    <property type="entry name" value="PPE-PPW"/>
    <property type="match status" value="1"/>
</dbReference>
<comment type="similarity">
    <text evidence="1">Belongs to the mycobacterial PPE family.</text>
</comment>
<dbReference type="InterPro" id="IPR038332">
    <property type="entry name" value="PPE_sf"/>
</dbReference>
<evidence type="ECO:0000259" key="3">
    <source>
        <dbReference type="Pfam" id="PF00823"/>
    </source>
</evidence>
<dbReference type="Gene3D" id="1.20.1260.20">
    <property type="entry name" value="PPE superfamily"/>
    <property type="match status" value="1"/>
</dbReference>
<evidence type="ECO:0000259" key="4">
    <source>
        <dbReference type="Pfam" id="PF18878"/>
    </source>
</evidence>
<feature type="region of interest" description="Disordered" evidence="2">
    <location>
        <begin position="319"/>
        <end position="370"/>
    </location>
</feature>
<evidence type="ECO:0000256" key="1">
    <source>
        <dbReference type="ARBA" id="ARBA00010652"/>
    </source>
</evidence>
<feature type="region of interest" description="Disordered" evidence="2">
    <location>
        <begin position="439"/>
        <end position="510"/>
    </location>
</feature>
<feature type="domain" description="PPE-PPW subfamily C-terminal" evidence="4">
    <location>
        <begin position="458"/>
        <end position="504"/>
    </location>
</feature>
<dbReference type="AlphaFoldDB" id="A0A0J8WN40"/>
<evidence type="ECO:0000313" key="5">
    <source>
        <dbReference type="EMBL" id="KMV14469.1"/>
    </source>
</evidence>
<feature type="region of interest" description="Disordered" evidence="2">
    <location>
        <begin position="182"/>
        <end position="219"/>
    </location>
</feature>
<dbReference type="Pfam" id="PF00823">
    <property type="entry name" value="PPE"/>
    <property type="match status" value="1"/>
</dbReference>
<dbReference type="SUPFAM" id="SSF140459">
    <property type="entry name" value="PE/PPE dimer-like"/>
    <property type="match status" value="1"/>
</dbReference>
<dbReference type="InterPro" id="IPR043641">
    <property type="entry name" value="PPE-PPW_C"/>
</dbReference>